<evidence type="ECO:0000313" key="7">
    <source>
        <dbReference type="EMBL" id="SMG48078.1"/>
    </source>
</evidence>
<dbReference type="Pfam" id="PF00753">
    <property type="entry name" value="Lactamase_B"/>
    <property type="match status" value="1"/>
</dbReference>
<proteinExistence type="inferred from homology"/>
<dbReference type="Proteomes" id="UP000193420">
    <property type="component" value="Unassembled WGS sequence"/>
</dbReference>
<dbReference type="InterPro" id="IPR051013">
    <property type="entry name" value="MBL_superfamily_lactonases"/>
</dbReference>
<keyword evidence="3" id="KW-0378">Hydrolase</keyword>
<dbReference type="InterPro" id="IPR036866">
    <property type="entry name" value="RibonucZ/Hydroxyglut_hydro"/>
</dbReference>
<evidence type="ECO:0000256" key="3">
    <source>
        <dbReference type="ARBA" id="ARBA00022801"/>
    </source>
</evidence>
<sequence length="307" mass="34849">MTAVLNRTLLLILSIVQLISLQSLAQEKQNPFVTRIGEVEVISLSDGVVPTDAYKLLKEEHSGQIDSLLNKFQVENPVNIQVNAFLILLDNKKILIDVGAGDFLNIDSAGKLIESLKMVGYEPKDITDILLTHVHADHSGGLAIDNNIVFPNAIIHLNELEYNYYTDINNLDGMKGMERSFFLKEQVILDLYKDRIKTFKGAKSIFPEIKTVPLVGHTPGHTAYLLKSRHNKILFWGDMVHIKEIQFVFPNLEDIYDIDIEKGKRQRLKVYKTLTHKKITVAGAHIKFPGIGKLNKSEHKYEWIPIK</sequence>
<dbReference type="EMBL" id="FXAO01000009">
    <property type="protein sequence ID" value="SMG48078.1"/>
    <property type="molecule type" value="Genomic_DNA"/>
</dbReference>
<dbReference type="AlphaFoldDB" id="A0A1X7L2J1"/>
<evidence type="ECO:0000256" key="4">
    <source>
        <dbReference type="ARBA" id="ARBA00022833"/>
    </source>
</evidence>
<reference evidence="8" key="1">
    <citation type="submission" date="2017-04" db="EMBL/GenBank/DDBJ databases">
        <authorList>
            <person name="Varghese N."/>
            <person name="Submissions S."/>
        </authorList>
    </citation>
    <scope>NUCLEOTIDE SEQUENCE [LARGE SCALE GENOMIC DNA]</scope>
    <source>
        <strain evidence="8">DSM 19835</strain>
    </source>
</reference>
<dbReference type="GO" id="GO:0046872">
    <property type="term" value="F:metal ion binding"/>
    <property type="evidence" value="ECO:0007669"/>
    <property type="project" value="UniProtKB-KW"/>
</dbReference>
<name>A0A1X7L2J1_9FLAO</name>
<dbReference type="SMART" id="SM00849">
    <property type="entry name" value="Lactamase_B"/>
    <property type="match status" value="1"/>
</dbReference>
<keyword evidence="2" id="KW-0479">Metal-binding</keyword>
<feature type="domain" description="Metallo-beta-lactamase" evidence="6">
    <location>
        <begin position="81"/>
        <end position="285"/>
    </location>
</feature>
<dbReference type="GO" id="GO:0016787">
    <property type="term" value="F:hydrolase activity"/>
    <property type="evidence" value="ECO:0007669"/>
    <property type="project" value="UniProtKB-KW"/>
</dbReference>
<evidence type="ECO:0000256" key="5">
    <source>
        <dbReference type="SAM" id="SignalP"/>
    </source>
</evidence>
<evidence type="ECO:0000259" key="6">
    <source>
        <dbReference type="SMART" id="SM00849"/>
    </source>
</evidence>
<gene>
    <name evidence="7" type="ORF">SAMN03080602_03689</name>
</gene>
<accession>A0A1X7L2J1</accession>
<feature type="signal peptide" evidence="5">
    <location>
        <begin position="1"/>
        <end position="25"/>
    </location>
</feature>
<dbReference type="Gene3D" id="3.60.15.10">
    <property type="entry name" value="Ribonuclease Z/Hydroxyacylglutathione hydrolase-like"/>
    <property type="match status" value="1"/>
</dbReference>
<dbReference type="SUPFAM" id="SSF56281">
    <property type="entry name" value="Metallo-hydrolase/oxidoreductase"/>
    <property type="match status" value="1"/>
</dbReference>
<dbReference type="InterPro" id="IPR001279">
    <property type="entry name" value="Metallo-B-lactamas"/>
</dbReference>
<dbReference type="STRING" id="188872.SAMN03080602_03689"/>
<dbReference type="CDD" id="cd07720">
    <property type="entry name" value="OPHC2-like_MBL-fold"/>
    <property type="match status" value="1"/>
</dbReference>
<keyword evidence="8" id="KW-1185">Reference proteome</keyword>
<dbReference type="PANTHER" id="PTHR42978">
    <property type="entry name" value="QUORUM-QUENCHING LACTONASE YTNP-RELATED-RELATED"/>
    <property type="match status" value="1"/>
</dbReference>
<evidence type="ECO:0000256" key="1">
    <source>
        <dbReference type="ARBA" id="ARBA00007749"/>
    </source>
</evidence>
<dbReference type="OrthoDB" id="9802897at2"/>
<organism evidence="7 8">
    <name type="scientific">Arenibacter troitsensis</name>
    <dbReference type="NCBI Taxonomy" id="188872"/>
    <lineage>
        <taxon>Bacteria</taxon>
        <taxon>Pseudomonadati</taxon>
        <taxon>Bacteroidota</taxon>
        <taxon>Flavobacteriia</taxon>
        <taxon>Flavobacteriales</taxon>
        <taxon>Flavobacteriaceae</taxon>
        <taxon>Arenibacter</taxon>
    </lineage>
</organism>
<feature type="chain" id="PRO_5012100992" evidence="5">
    <location>
        <begin position="26"/>
        <end position="307"/>
    </location>
</feature>
<dbReference type="RefSeq" id="WP_085500388.1">
    <property type="nucleotide sequence ID" value="NZ_FXAO01000009.1"/>
</dbReference>
<evidence type="ECO:0000313" key="8">
    <source>
        <dbReference type="Proteomes" id="UP000193420"/>
    </source>
</evidence>
<protein>
    <submittedName>
        <fullName evidence="7">Glyoxylase, beta-lactamase superfamily II</fullName>
    </submittedName>
</protein>
<evidence type="ECO:0000256" key="2">
    <source>
        <dbReference type="ARBA" id="ARBA00022723"/>
    </source>
</evidence>
<comment type="similarity">
    <text evidence="1">Belongs to the metallo-beta-lactamase superfamily.</text>
</comment>
<dbReference type="PANTHER" id="PTHR42978:SF6">
    <property type="entry name" value="QUORUM-QUENCHING LACTONASE YTNP-RELATED"/>
    <property type="match status" value="1"/>
</dbReference>
<keyword evidence="4" id="KW-0862">Zinc</keyword>
<keyword evidence="5" id="KW-0732">Signal</keyword>